<proteinExistence type="predicted"/>
<accession>A0A2C9L534</accession>
<dbReference type="VEuPathDB" id="VectorBase:BGLB027020"/>
<evidence type="ECO:0000313" key="1">
    <source>
        <dbReference type="EnsemblMetazoa" id="BGLB027020-PC"/>
    </source>
</evidence>
<dbReference type="Proteomes" id="UP000076420">
    <property type="component" value="Unassembled WGS sequence"/>
</dbReference>
<organism evidence="1 2">
    <name type="scientific">Biomphalaria glabrata</name>
    <name type="common">Bloodfluke planorb</name>
    <name type="synonym">Freshwater snail</name>
    <dbReference type="NCBI Taxonomy" id="6526"/>
    <lineage>
        <taxon>Eukaryota</taxon>
        <taxon>Metazoa</taxon>
        <taxon>Spiralia</taxon>
        <taxon>Lophotrochozoa</taxon>
        <taxon>Mollusca</taxon>
        <taxon>Gastropoda</taxon>
        <taxon>Heterobranchia</taxon>
        <taxon>Euthyneura</taxon>
        <taxon>Panpulmonata</taxon>
        <taxon>Hygrophila</taxon>
        <taxon>Lymnaeoidea</taxon>
        <taxon>Planorbidae</taxon>
        <taxon>Biomphalaria</taxon>
    </lineage>
</organism>
<sequence>MHCSMMADIARAEASKDGHIAARIIFPNGTQVIRQLPLLDRDGDDMTFGEMADISRAEASKDGHIAARIIYPNGSQRKEQLPLVDRDGDDMTYGEIKKKLLAENEPGLDPNNYNLVLIEENNSIMPDGAYIMDSLQQLLLKTPPTFTFHSTKIAIANPAIVN</sequence>
<dbReference type="KEGG" id="bgt:106068494"/>
<dbReference type="EnsemblMetazoa" id="BGLB027020-RC">
    <property type="protein sequence ID" value="BGLB027020-PC"/>
    <property type="gene ID" value="BGLB027020"/>
</dbReference>
<gene>
    <name evidence="1" type="primary">106068494</name>
</gene>
<dbReference type="OrthoDB" id="10298850at2759"/>
<dbReference type="VEuPathDB" id="VectorBase:BGLAX_038373"/>
<dbReference type="AlphaFoldDB" id="A0A2C9L534"/>
<name>A0A2C9L534_BIOGL</name>
<evidence type="ECO:0000313" key="2">
    <source>
        <dbReference type="Proteomes" id="UP000076420"/>
    </source>
</evidence>
<protein>
    <submittedName>
        <fullName evidence="1">Uncharacterized protein</fullName>
    </submittedName>
</protein>
<reference evidence="1" key="1">
    <citation type="submission" date="2020-05" db="UniProtKB">
        <authorList>
            <consortium name="EnsemblMetazoa"/>
        </authorList>
    </citation>
    <scope>IDENTIFICATION</scope>
    <source>
        <strain evidence="1">BB02</strain>
    </source>
</reference>